<reference evidence="1 2" key="2">
    <citation type="journal article" date="2022" name="Mol. Ecol. Resour.">
        <title>The genomes of chicory, endive, great burdock and yacon provide insights into Asteraceae paleo-polyploidization history and plant inulin production.</title>
        <authorList>
            <person name="Fan W."/>
            <person name="Wang S."/>
            <person name="Wang H."/>
            <person name="Wang A."/>
            <person name="Jiang F."/>
            <person name="Liu H."/>
            <person name="Zhao H."/>
            <person name="Xu D."/>
            <person name="Zhang Y."/>
        </authorList>
    </citation>
    <scope>NUCLEOTIDE SEQUENCE [LARGE SCALE GENOMIC DNA]</scope>
    <source>
        <strain evidence="2">cv. Yunnan</strain>
        <tissue evidence="1">Leaves</tissue>
    </source>
</reference>
<evidence type="ECO:0000313" key="1">
    <source>
        <dbReference type="EMBL" id="KAI3787188.1"/>
    </source>
</evidence>
<accession>A0ACB9GVS9</accession>
<proteinExistence type="predicted"/>
<gene>
    <name evidence="1" type="ORF">L1987_41464</name>
</gene>
<reference evidence="2" key="1">
    <citation type="journal article" date="2022" name="Mol. Ecol. Resour.">
        <title>The genomes of chicory, endive, great burdock and yacon provide insights into Asteraceae palaeo-polyploidization history and plant inulin production.</title>
        <authorList>
            <person name="Fan W."/>
            <person name="Wang S."/>
            <person name="Wang H."/>
            <person name="Wang A."/>
            <person name="Jiang F."/>
            <person name="Liu H."/>
            <person name="Zhao H."/>
            <person name="Xu D."/>
            <person name="Zhang Y."/>
        </authorList>
    </citation>
    <scope>NUCLEOTIDE SEQUENCE [LARGE SCALE GENOMIC DNA]</scope>
    <source>
        <strain evidence="2">cv. Yunnan</strain>
    </source>
</reference>
<organism evidence="1 2">
    <name type="scientific">Smallanthus sonchifolius</name>
    <dbReference type="NCBI Taxonomy" id="185202"/>
    <lineage>
        <taxon>Eukaryota</taxon>
        <taxon>Viridiplantae</taxon>
        <taxon>Streptophyta</taxon>
        <taxon>Embryophyta</taxon>
        <taxon>Tracheophyta</taxon>
        <taxon>Spermatophyta</taxon>
        <taxon>Magnoliopsida</taxon>
        <taxon>eudicotyledons</taxon>
        <taxon>Gunneridae</taxon>
        <taxon>Pentapetalae</taxon>
        <taxon>asterids</taxon>
        <taxon>campanulids</taxon>
        <taxon>Asterales</taxon>
        <taxon>Asteraceae</taxon>
        <taxon>Asteroideae</taxon>
        <taxon>Heliantheae alliance</taxon>
        <taxon>Millerieae</taxon>
        <taxon>Smallanthus</taxon>
    </lineage>
</organism>
<comment type="caution">
    <text evidence="1">The sequence shown here is derived from an EMBL/GenBank/DDBJ whole genome shotgun (WGS) entry which is preliminary data.</text>
</comment>
<sequence length="108" mass="11664">MAPQKLLVKVGMEALSTANERLLAKKGRSSSVLQQSCHYQYVPQYPIVHLLAPESTTDCCKASSMLTAEFCGGGKLEFDMGLGLMAVLGLGVAKRIGLRHQEEQIRAG</sequence>
<name>A0ACB9GVS9_9ASTR</name>
<keyword evidence="2" id="KW-1185">Reference proteome</keyword>
<dbReference type="Proteomes" id="UP001056120">
    <property type="component" value="Linkage Group LG13"/>
</dbReference>
<evidence type="ECO:0000313" key="2">
    <source>
        <dbReference type="Proteomes" id="UP001056120"/>
    </source>
</evidence>
<dbReference type="EMBL" id="CM042030">
    <property type="protein sequence ID" value="KAI3787188.1"/>
    <property type="molecule type" value="Genomic_DNA"/>
</dbReference>
<protein>
    <submittedName>
        <fullName evidence="1">Uncharacterized protein</fullName>
    </submittedName>
</protein>